<evidence type="ECO:0000313" key="2">
    <source>
        <dbReference type="EMBL" id="TCK22567.1"/>
    </source>
</evidence>
<gene>
    <name evidence="2" type="ORF">EV378_6573</name>
</gene>
<accession>A0A4R1HJQ7</accession>
<evidence type="ECO:0000313" key="3">
    <source>
        <dbReference type="Proteomes" id="UP000295560"/>
    </source>
</evidence>
<dbReference type="Proteomes" id="UP000295560">
    <property type="component" value="Unassembled WGS sequence"/>
</dbReference>
<dbReference type="EMBL" id="SMFZ01000002">
    <property type="protein sequence ID" value="TCK22567.1"/>
    <property type="molecule type" value="Genomic_DNA"/>
</dbReference>
<dbReference type="AlphaFoldDB" id="A0A4R1HJQ7"/>
<sequence length="53" mass="5794">MSRLRGAIRVGIAHWAFGNLYEEVVRMPERVAERPGPAGSPLGPVRSPSRPDP</sequence>
<proteinExistence type="predicted"/>
<name>A0A4R1HJQ7_PSEEN</name>
<protein>
    <submittedName>
        <fullName evidence="2">Uncharacterized protein</fullName>
    </submittedName>
</protein>
<reference evidence="2 3" key="1">
    <citation type="submission" date="2019-03" db="EMBL/GenBank/DDBJ databases">
        <title>Sequencing the genomes of 1000 actinobacteria strains.</title>
        <authorList>
            <person name="Klenk H.-P."/>
        </authorList>
    </citation>
    <scope>NUCLEOTIDE SEQUENCE [LARGE SCALE GENOMIC DNA]</scope>
    <source>
        <strain evidence="2 3">DSM 44969</strain>
    </source>
</reference>
<evidence type="ECO:0000256" key="1">
    <source>
        <dbReference type="SAM" id="MobiDB-lite"/>
    </source>
</evidence>
<organism evidence="2 3">
    <name type="scientific">Pseudonocardia endophytica</name>
    <dbReference type="NCBI Taxonomy" id="401976"/>
    <lineage>
        <taxon>Bacteria</taxon>
        <taxon>Bacillati</taxon>
        <taxon>Actinomycetota</taxon>
        <taxon>Actinomycetes</taxon>
        <taxon>Pseudonocardiales</taxon>
        <taxon>Pseudonocardiaceae</taxon>
        <taxon>Pseudonocardia</taxon>
    </lineage>
</organism>
<comment type="caution">
    <text evidence="2">The sequence shown here is derived from an EMBL/GenBank/DDBJ whole genome shotgun (WGS) entry which is preliminary data.</text>
</comment>
<feature type="region of interest" description="Disordered" evidence="1">
    <location>
        <begin position="32"/>
        <end position="53"/>
    </location>
</feature>
<dbReference type="RefSeq" id="WP_165922592.1">
    <property type="nucleotide sequence ID" value="NZ_SMFZ01000002.1"/>
</dbReference>
<keyword evidence="3" id="KW-1185">Reference proteome</keyword>